<protein>
    <submittedName>
        <fullName evidence="1">Uncharacterized protein</fullName>
    </submittedName>
</protein>
<accession>A0A0A9F5X2</accession>
<organism evidence="1">
    <name type="scientific">Arundo donax</name>
    <name type="common">Giant reed</name>
    <name type="synonym">Donax arundinaceus</name>
    <dbReference type="NCBI Taxonomy" id="35708"/>
    <lineage>
        <taxon>Eukaryota</taxon>
        <taxon>Viridiplantae</taxon>
        <taxon>Streptophyta</taxon>
        <taxon>Embryophyta</taxon>
        <taxon>Tracheophyta</taxon>
        <taxon>Spermatophyta</taxon>
        <taxon>Magnoliopsida</taxon>
        <taxon>Liliopsida</taxon>
        <taxon>Poales</taxon>
        <taxon>Poaceae</taxon>
        <taxon>PACMAD clade</taxon>
        <taxon>Arundinoideae</taxon>
        <taxon>Arundineae</taxon>
        <taxon>Arundo</taxon>
    </lineage>
</organism>
<dbReference type="AlphaFoldDB" id="A0A0A9F5X2"/>
<reference evidence="1" key="2">
    <citation type="journal article" date="2015" name="Data Brief">
        <title>Shoot transcriptome of the giant reed, Arundo donax.</title>
        <authorList>
            <person name="Barrero R.A."/>
            <person name="Guerrero F.D."/>
            <person name="Moolhuijzen P."/>
            <person name="Goolsby J.A."/>
            <person name="Tidwell J."/>
            <person name="Bellgard S.E."/>
            <person name="Bellgard M.I."/>
        </authorList>
    </citation>
    <scope>NUCLEOTIDE SEQUENCE</scope>
    <source>
        <tissue evidence="1">Shoot tissue taken approximately 20 cm above the soil surface</tissue>
    </source>
</reference>
<sequence length="52" mass="5935">MRPQTKLHARKLDPVPLALCLLYYSVVQYHPKSLLPAGSIKPKIRPGKLVWI</sequence>
<dbReference type="EMBL" id="GBRH01194243">
    <property type="protein sequence ID" value="JAE03653.1"/>
    <property type="molecule type" value="Transcribed_RNA"/>
</dbReference>
<proteinExistence type="predicted"/>
<name>A0A0A9F5X2_ARUDO</name>
<reference evidence="1" key="1">
    <citation type="submission" date="2014-09" db="EMBL/GenBank/DDBJ databases">
        <authorList>
            <person name="Magalhaes I.L.F."/>
            <person name="Oliveira U."/>
            <person name="Santos F.R."/>
            <person name="Vidigal T.H.D.A."/>
            <person name="Brescovit A.D."/>
            <person name="Santos A.J."/>
        </authorList>
    </citation>
    <scope>NUCLEOTIDE SEQUENCE</scope>
    <source>
        <tissue evidence="1">Shoot tissue taken approximately 20 cm above the soil surface</tissue>
    </source>
</reference>
<evidence type="ECO:0000313" key="1">
    <source>
        <dbReference type="EMBL" id="JAE03653.1"/>
    </source>
</evidence>